<protein>
    <submittedName>
        <fullName evidence="3">Uncharacterized protein LOC117310590</fullName>
    </submittedName>
</protein>
<keyword evidence="2" id="KW-1185">Reference proteome</keyword>
<dbReference type="Proteomes" id="UP000245320">
    <property type="component" value="Chromosome 2"/>
</dbReference>
<feature type="compositionally biased region" description="Low complexity" evidence="1">
    <location>
        <begin position="176"/>
        <end position="192"/>
    </location>
</feature>
<feature type="compositionally biased region" description="Basic and acidic residues" evidence="1">
    <location>
        <begin position="197"/>
        <end position="213"/>
    </location>
</feature>
<gene>
    <name evidence="3" type="primary">LOC117310590</name>
</gene>
<evidence type="ECO:0000313" key="2">
    <source>
        <dbReference type="Proteomes" id="UP000245320"/>
    </source>
</evidence>
<name>A0A6J3QWC2_TURTR</name>
<evidence type="ECO:0000256" key="1">
    <source>
        <dbReference type="SAM" id="MobiDB-lite"/>
    </source>
</evidence>
<proteinExistence type="predicted"/>
<dbReference type="RefSeq" id="XP_033706198.1">
    <property type="nucleotide sequence ID" value="XM_033850307.1"/>
</dbReference>
<reference evidence="3" key="1">
    <citation type="submission" date="2025-08" db="UniProtKB">
        <authorList>
            <consortium name="RefSeq"/>
        </authorList>
    </citation>
    <scope>IDENTIFICATION</scope>
    <source>
        <tissue evidence="3">Spleen</tissue>
    </source>
</reference>
<feature type="region of interest" description="Disordered" evidence="1">
    <location>
        <begin position="114"/>
        <end position="225"/>
    </location>
</feature>
<sequence>MYCGQLMAAPRLVAVNDLTMKYRVLLVKYDLRVNVSVKASERFKEYLNHPLSYTRRCLRILKVFSHTFLICSSKQRDGCLEEICGGQSSPRRCGVSLAATGRVRLAAERAARGAGRPGLRFSGRRGGVVGRTLRAPRRRRRPSSAPGLPAQRPGSAPRAQRPPGRLQPARCPRGCSPRSAWPSGSGPPAAASCLRVETPERGLRRPADREHLVRQGAGAAPGGARPIQLLPRQYEAGKAGRLYRAEVKLLWTRRGAACSRCPRAAGSTSAAWATSPVTPTPWSRITPVPSSSGWMKIITSCLMESVSNMPSFQILKRTEGCFPSGSNGDFFQ</sequence>
<dbReference type="InParanoid" id="A0A6J3QWC2"/>
<accession>A0A6J3QWC2</accession>
<organism evidence="2 3">
    <name type="scientific">Tursiops truncatus</name>
    <name type="common">Atlantic bottle-nosed dolphin</name>
    <name type="synonym">Delphinus truncatus</name>
    <dbReference type="NCBI Taxonomy" id="9739"/>
    <lineage>
        <taxon>Eukaryota</taxon>
        <taxon>Metazoa</taxon>
        <taxon>Chordata</taxon>
        <taxon>Craniata</taxon>
        <taxon>Vertebrata</taxon>
        <taxon>Euteleostomi</taxon>
        <taxon>Mammalia</taxon>
        <taxon>Eutheria</taxon>
        <taxon>Laurasiatheria</taxon>
        <taxon>Artiodactyla</taxon>
        <taxon>Whippomorpha</taxon>
        <taxon>Cetacea</taxon>
        <taxon>Odontoceti</taxon>
        <taxon>Delphinidae</taxon>
        <taxon>Tursiops</taxon>
    </lineage>
</organism>
<dbReference type="AlphaFoldDB" id="A0A6J3QWC2"/>
<evidence type="ECO:0000313" key="3">
    <source>
        <dbReference type="RefSeq" id="XP_033706198.1"/>
    </source>
</evidence>